<feature type="compositionally biased region" description="Low complexity" evidence="2">
    <location>
        <begin position="509"/>
        <end position="529"/>
    </location>
</feature>
<feature type="compositionally biased region" description="Low complexity" evidence="2">
    <location>
        <begin position="438"/>
        <end position="457"/>
    </location>
</feature>
<sequence>MAATCGLSVIEEQQELRGYQIYIVEQWVCNRKIDSNVVKVFTGDENHVIQVAVIAISTAELQQPRPQIQAFLNVGSHLKYKPTPLGEISLTNPGELPFDMDMVLVPDGDYDKWIKRTYVNINLRRANCTGRSSLNLRPPNPASEEKFRSLYRIADTAKFEDAVINLVSLVQIALYLFDLLHRDYIDGLICDETTAAFWEFYTKYDPVKTTEFSLKEPWMEPHLLAAIISKLLMCRNKLQDYNFTTIKDPFLDYDSFRADIGDYQRHKNIQITRLINLETLAKLNEHTSSQLKVKKVIKSKLDDISGITNSPLFSETSDPETFRHHATIESLRTIWRPRLKGSSHHSTDQQSNELLHMIKGVSRTGGAAVDMLSRVAGSIPWISTADTGKKDTNRSPTLGGSSPSSSHMNADSLMVASPQRTSYQGDQEDELGFRTVTPSRKPSPLSLQKSPSFSSTPNTPHLMHQDSTSPLSAISSTNSSSTKQLNHQDIPSYVQSTNMMPISPGLRISRSSETTSSHPDSTTPSTTSTKHTRQTEGDFVPYKPNRSAIRHTRSVSDSILLSSLFTKTLTNEPEDRVTALQSPFDQYESSLKTRRRSQTALDIIPKIDTKPVTKINVQTYLAYEQLCQQQRMLQQAYQEIKSLADTYEKTANELKNLYEARSQQFEIVQKDSRHVMDDQNETERRLKDVEDNSAKIHYELKVMNDKLKDIEDNVGTFYGKVDLLEQKMDDSQQSITTMLIIGNYFNHYWLKVVEWVQWLGFIQQNKVKDN</sequence>
<dbReference type="STRING" id="101091.A0A1C7NLB2"/>
<dbReference type="EMBL" id="LUGH01000086">
    <property type="protein sequence ID" value="OBZ89629.1"/>
    <property type="molecule type" value="Genomic_DNA"/>
</dbReference>
<dbReference type="PANTHER" id="PTHR31011">
    <property type="entry name" value="PROTEIN STB2-RELATED"/>
    <property type="match status" value="1"/>
</dbReference>
<accession>A0A1C7NLB2</accession>
<organism evidence="4 5">
    <name type="scientific">Choanephora cucurbitarum</name>
    <dbReference type="NCBI Taxonomy" id="101091"/>
    <lineage>
        <taxon>Eukaryota</taxon>
        <taxon>Fungi</taxon>
        <taxon>Fungi incertae sedis</taxon>
        <taxon>Mucoromycota</taxon>
        <taxon>Mucoromycotina</taxon>
        <taxon>Mucoromycetes</taxon>
        <taxon>Mucorales</taxon>
        <taxon>Mucorineae</taxon>
        <taxon>Choanephoraceae</taxon>
        <taxon>Choanephoroideae</taxon>
        <taxon>Choanephora</taxon>
    </lineage>
</organism>
<proteinExistence type="predicted"/>
<dbReference type="PANTHER" id="PTHR31011:SF2">
    <property type="entry name" value="PROTEIN STB2-RELATED"/>
    <property type="match status" value="1"/>
</dbReference>
<keyword evidence="5" id="KW-1185">Reference proteome</keyword>
<dbReference type="InParanoid" id="A0A1C7NLB2"/>
<protein>
    <submittedName>
        <fullName evidence="4">Protein STB2</fullName>
    </submittedName>
</protein>
<feature type="region of interest" description="Disordered" evidence="2">
    <location>
        <begin position="434"/>
        <end position="550"/>
    </location>
</feature>
<evidence type="ECO:0000313" key="5">
    <source>
        <dbReference type="Proteomes" id="UP000093000"/>
    </source>
</evidence>
<feature type="compositionally biased region" description="Polar residues" evidence="2">
    <location>
        <begin position="483"/>
        <end position="500"/>
    </location>
</feature>
<name>A0A1C7NLB2_9FUNG</name>
<feature type="coiled-coil region" evidence="1">
    <location>
        <begin position="633"/>
        <end position="664"/>
    </location>
</feature>
<feature type="compositionally biased region" description="Low complexity" evidence="2">
    <location>
        <begin position="395"/>
        <end position="406"/>
    </location>
</feature>
<dbReference type="AlphaFoldDB" id="A0A1C7NLB2"/>
<evidence type="ECO:0000259" key="3">
    <source>
        <dbReference type="Pfam" id="PF25995"/>
    </source>
</evidence>
<feature type="compositionally biased region" description="Low complexity" evidence="2">
    <location>
        <begin position="467"/>
        <end position="482"/>
    </location>
</feature>
<dbReference type="OrthoDB" id="19806at2759"/>
<dbReference type="Pfam" id="PF25995">
    <property type="entry name" value="STB6_N"/>
    <property type="match status" value="1"/>
</dbReference>
<evidence type="ECO:0000256" key="1">
    <source>
        <dbReference type="SAM" id="Coils"/>
    </source>
</evidence>
<reference evidence="4 5" key="1">
    <citation type="submission" date="2016-03" db="EMBL/GenBank/DDBJ databases">
        <title>Choanephora cucurbitarum.</title>
        <authorList>
            <person name="Min B."/>
            <person name="Park H."/>
            <person name="Park J.-H."/>
            <person name="Shin H.-D."/>
            <person name="Choi I.-G."/>
        </authorList>
    </citation>
    <scope>NUCLEOTIDE SEQUENCE [LARGE SCALE GENOMIC DNA]</scope>
    <source>
        <strain evidence="4 5">KUS-F28377</strain>
    </source>
</reference>
<feature type="region of interest" description="Disordered" evidence="2">
    <location>
        <begin position="383"/>
        <end position="410"/>
    </location>
</feature>
<gene>
    <name evidence="4" type="primary">STB2</name>
    <name evidence="4" type="ORF">A0J61_02329</name>
</gene>
<comment type="caution">
    <text evidence="4">The sequence shown here is derived from an EMBL/GenBank/DDBJ whole genome shotgun (WGS) entry which is preliminary data.</text>
</comment>
<evidence type="ECO:0000313" key="4">
    <source>
        <dbReference type="EMBL" id="OBZ89629.1"/>
    </source>
</evidence>
<feature type="domain" description="STB6-like N-terminal" evidence="3">
    <location>
        <begin position="3"/>
        <end position="125"/>
    </location>
</feature>
<dbReference type="InterPro" id="IPR038919">
    <property type="entry name" value="STB2/STB2"/>
</dbReference>
<dbReference type="Proteomes" id="UP000093000">
    <property type="component" value="Unassembled WGS sequence"/>
</dbReference>
<keyword evidence="1" id="KW-0175">Coiled coil</keyword>
<evidence type="ECO:0000256" key="2">
    <source>
        <dbReference type="SAM" id="MobiDB-lite"/>
    </source>
</evidence>
<dbReference type="InterPro" id="IPR059025">
    <property type="entry name" value="STB6_N"/>
</dbReference>
<dbReference type="GO" id="GO:0070822">
    <property type="term" value="C:Sin3-type complex"/>
    <property type="evidence" value="ECO:0007669"/>
    <property type="project" value="TreeGrafter"/>
</dbReference>